<dbReference type="AlphaFoldDB" id="A0A9D2HR30"/>
<comment type="caution">
    <text evidence="1">The sequence shown here is derived from an EMBL/GenBank/DDBJ whole genome shotgun (WGS) entry which is preliminary data.</text>
</comment>
<dbReference type="InterPro" id="IPR025905">
    <property type="entry name" value="NVEALA"/>
</dbReference>
<dbReference type="EMBL" id="DWZE01000011">
    <property type="protein sequence ID" value="HJA82508.1"/>
    <property type="molecule type" value="Genomic_DNA"/>
</dbReference>
<evidence type="ECO:0000313" key="2">
    <source>
        <dbReference type="Proteomes" id="UP000823860"/>
    </source>
</evidence>
<accession>A0A9D2HR30</accession>
<reference evidence="1" key="2">
    <citation type="submission" date="2021-04" db="EMBL/GenBank/DDBJ databases">
        <authorList>
            <person name="Gilroy R."/>
        </authorList>
    </citation>
    <scope>NUCLEOTIDE SEQUENCE</scope>
    <source>
        <strain evidence="1">ChiHecec1B25-7008</strain>
    </source>
</reference>
<name>A0A9D2HR30_9BACE</name>
<sequence length="83" mass="9167">MKKKRIFGALVAVCVVVVSVCGIYHSHKSVSMSDLMLANVEALALTEITVPYIYGGCVVNPWYDCYVFEMGFPKYYCPDAFGG</sequence>
<gene>
    <name evidence="1" type="ORF">H9785_00815</name>
</gene>
<proteinExistence type="predicted"/>
<organism evidence="1 2">
    <name type="scientific">Candidatus Bacteroides intestinavium</name>
    <dbReference type="NCBI Taxonomy" id="2838469"/>
    <lineage>
        <taxon>Bacteria</taxon>
        <taxon>Pseudomonadati</taxon>
        <taxon>Bacteroidota</taxon>
        <taxon>Bacteroidia</taxon>
        <taxon>Bacteroidales</taxon>
        <taxon>Bacteroidaceae</taxon>
        <taxon>Bacteroides</taxon>
    </lineage>
</organism>
<protein>
    <submittedName>
        <fullName evidence="1">NVEALA domain-containing protein</fullName>
    </submittedName>
</protein>
<dbReference type="Proteomes" id="UP000823860">
    <property type="component" value="Unassembled WGS sequence"/>
</dbReference>
<evidence type="ECO:0000313" key="1">
    <source>
        <dbReference type="EMBL" id="HJA82508.1"/>
    </source>
</evidence>
<dbReference type="Pfam" id="PF14055">
    <property type="entry name" value="NVEALA"/>
    <property type="match status" value="1"/>
</dbReference>
<reference evidence="1" key="1">
    <citation type="journal article" date="2021" name="PeerJ">
        <title>Extensive microbial diversity within the chicken gut microbiome revealed by metagenomics and culture.</title>
        <authorList>
            <person name="Gilroy R."/>
            <person name="Ravi A."/>
            <person name="Getino M."/>
            <person name="Pursley I."/>
            <person name="Horton D.L."/>
            <person name="Alikhan N.F."/>
            <person name="Baker D."/>
            <person name="Gharbi K."/>
            <person name="Hall N."/>
            <person name="Watson M."/>
            <person name="Adriaenssens E.M."/>
            <person name="Foster-Nyarko E."/>
            <person name="Jarju S."/>
            <person name="Secka A."/>
            <person name="Antonio M."/>
            <person name="Oren A."/>
            <person name="Chaudhuri R.R."/>
            <person name="La Ragione R."/>
            <person name="Hildebrand F."/>
            <person name="Pallen M.J."/>
        </authorList>
    </citation>
    <scope>NUCLEOTIDE SEQUENCE</scope>
    <source>
        <strain evidence="1">ChiHecec1B25-7008</strain>
    </source>
</reference>